<dbReference type="NCBIfam" id="TIGR04183">
    <property type="entry name" value="Por_Secre_tail"/>
    <property type="match status" value="1"/>
</dbReference>
<dbReference type="EMBL" id="JAATJH010000010">
    <property type="protein sequence ID" value="NJC28313.1"/>
    <property type="molecule type" value="Genomic_DNA"/>
</dbReference>
<dbReference type="RefSeq" id="WP_168040188.1">
    <property type="nucleotide sequence ID" value="NZ_JAATJH010000010.1"/>
</dbReference>
<keyword evidence="4" id="KW-1185">Reference proteome</keyword>
<proteinExistence type="predicted"/>
<feature type="signal peptide" evidence="1">
    <location>
        <begin position="1"/>
        <end position="19"/>
    </location>
</feature>
<dbReference type="InterPro" id="IPR026444">
    <property type="entry name" value="Secre_tail"/>
</dbReference>
<feature type="chain" id="PRO_5046914995" description="Secretion system C-terminal sorting domain-containing protein" evidence="1">
    <location>
        <begin position="20"/>
        <end position="589"/>
    </location>
</feature>
<evidence type="ECO:0000259" key="2">
    <source>
        <dbReference type="Pfam" id="PF18962"/>
    </source>
</evidence>
<name>A0ABX0XG70_9BACT</name>
<dbReference type="Pfam" id="PF18962">
    <property type="entry name" value="Por_Secre_tail"/>
    <property type="match status" value="1"/>
</dbReference>
<dbReference type="Proteomes" id="UP000770785">
    <property type="component" value="Unassembled WGS sequence"/>
</dbReference>
<reference evidence="3 4" key="1">
    <citation type="submission" date="2020-03" db="EMBL/GenBank/DDBJ databases">
        <title>Genomic Encyclopedia of Type Strains, Phase IV (KMG-IV): sequencing the most valuable type-strain genomes for metagenomic binning, comparative biology and taxonomic classification.</title>
        <authorList>
            <person name="Goeker M."/>
        </authorList>
    </citation>
    <scope>NUCLEOTIDE SEQUENCE [LARGE SCALE GENOMIC DNA]</scope>
    <source>
        <strain evidence="3 4">DSM 105096</strain>
    </source>
</reference>
<gene>
    <name evidence="3" type="ORF">GGR27_003836</name>
</gene>
<protein>
    <recommendedName>
        <fullName evidence="2">Secretion system C-terminal sorting domain-containing protein</fullName>
    </recommendedName>
</protein>
<keyword evidence="1" id="KW-0732">Signal</keyword>
<feature type="domain" description="Secretion system C-terminal sorting" evidence="2">
    <location>
        <begin position="516"/>
        <end position="577"/>
    </location>
</feature>
<evidence type="ECO:0000313" key="4">
    <source>
        <dbReference type="Proteomes" id="UP000770785"/>
    </source>
</evidence>
<comment type="caution">
    <text evidence="3">The sequence shown here is derived from an EMBL/GenBank/DDBJ whole genome shotgun (WGS) entry which is preliminary data.</text>
</comment>
<organism evidence="3 4">
    <name type="scientific">Neolewinella antarctica</name>
    <dbReference type="NCBI Taxonomy" id="442734"/>
    <lineage>
        <taxon>Bacteria</taxon>
        <taxon>Pseudomonadati</taxon>
        <taxon>Bacteroidota</taxon>
        <taxon>Saprospiria</taxon>
        <taxon>Saprospirales</taxon>
        <taxon>Lewinellaceae</taxon>
        <taxon>Neolewinella</taxon>
    </lineage>
</organism>
<sequence length="589" mass="64490">MTRLFSLLAICTLPALLTAQNLGEGLLRDDLTLRPLRDVPKPAYLESFTDPSFGTTIRRISDAGPGNLIVPMYSTVQAWNADESRMILLNQTRDRHVLLDGTTYAFVRQLDDVRPADVEQIFWDFDDPDVFYYPEGNTRDFIRYTVSTGAKETIVNLEGISNCTGTAEMGNDVQMMSWDSDVFTWRCDGVTAFSYSISTAELTTFAISAVNDVAPAAAPSGNRYYHQTDVYAADGTKTGDLNETGGEHACLGKLANGNDAYFAISFAEGPRGGCLGDIIAHDLTTGDCFPVISQAQGYDYSQSGTHISALAHKNTQGGWLAASMVGYDRDGQALLDQELVIARVERGNVAVYRIGHHRSDEDQFDYYGEPHAVISPTGTRVLFGSDWSGADDGESVDSYVVELPAYSVALPVDLVFFTGRALDKSNELTWRTAAEENTEYYLLRRSTDGVTNWKEVARTQGAGSSTAERRYQLSDPNPLPTTFYRLSSIDFDGSEQRSDVIQINRTTLAANALTAFPNPAATHTVVKFDHPGRGLVSVDVFTANGEVVTRGPTHSGEFEINTESLATGLYFFRVYGAEGVVGTGRFIKR</sequence>
<evidence type="ECO:0000313" key="3">
    <source>
        <dbReference type="EMBL" id="NJC28313.1"/>
    </source>
</evidence>
<evidence type="ECO:0000256" key="1">
    <source>
        <dbReference type="SAM" id="SignalP"/>
    </source>
</evidence>
<accession>A0ABX0XG70</accession>